<keyword evidence="2" id="KW-1185">Reference proteome</keyword>
<dbReference type="Proteomes" id="UP000789375">
    <property type="component" value="Unassembled WGS sequence"/>
</dbReference>
<dbReference type="EMBL" id="CAJVPP010003073">
    <property type="protein sequence ID" value="CAG8619954.1"/>
    <property type="molecule type" value="Genomic_DNA"/>
</dbReference>
<evidence type="ECO:0000313" key="1">
    <source>
        <dbReference type="EMBL" id="CAG8619954.1"/>
    </source>
</evidence>
<reference evidence="1" key="1">
    <citation type="submission" date="2021-06" db="EMBL/GenBank/DDBJ databases">
        <authorList>
            <person name="Kallberg Y."/>
            <person name="Tangrot J."/>
            <person name="Rosling A."/>
        </authorList>
    </citation>
    <scope>NUCLEOTIDE SEQUENCE</scope>
    <source>
        <strain evidence="1">87-6 pot B 2015</strain>
    </source>
</reference>
<organism evidence="1 2">
    <name type="scientific">Funneliformis mosseae</name>
    <name type="common">Endomycorrhizal fungus</name>
    <name type="synonym">Glomus mosseae</name>
    <dbReference type="NCBI Taxonomy" id="27381"/>
    <lineage>
        <taxon>Eukaryota</taxon>
        <taxon>Fungi</taxon>
        <taxon>Fungi incertae sedis</taxon>
        <taxon>Mucoromycota</taxon>
        <taxon>Glomeromycotina</taxon>
        <taxon>Glomeromycetes</taxon>
        <taxon>Glomerales</taxon>
        <taxon>Glomeraceae</taxon>
        <taxon>Funneliformis</taxon>
    </lineage>
</organism>
<protein>
    <submittedName>
        <fullName evidence="1">16532_t:CDS:1</fullName>
    </submittedName>
</protein>
<accession>A0A9N9CXN8</accession>
<dbReference type="AlphaFoldDB" id="A0A9N9CXN8"/>
<gene>
    <name evidence="1" type="ORF">FMOSSE_LOCUS9928</name>
</gene>
<comment type="caution">
    <text evidence="1">The sequence shown here is derived from an EMBL/GenBank/DDBJ whole genome shotgun (WGS) entry which is preliminary data.</text>
</comment>
<evidence type="ECO:0000313" key="2">
    <source>
        <dbReference type="Proteomes" id="UP000789375"/>
    </source>
</evidence>
<proteinExistence type="predicted"/>
<sequence length="125" mass="14629">MILPELHNLKVLKSNIITDDLEHYLNTLRFQHLEVLQIDYITANVTCKKLKVLILEAYDNFDDLDAEIISDERKLVSGANILNVLINSAPINLDIIRIVYEFNFSINIFRELERSIGPFYFYIKL</sequence>
<name>A0A9N9CXN8_FUNMO</name>